<dbReference type="InterPro" id="IPR027417">
    <property type="entry name" value="P-loop_NTPase"/>
</dbReference>
<keyword evidence="14" id="KW-1185">Reference proteome</keyword>
<dbReference type="PROSITE" id="PS50893">
    <property type="entry name" value="ABC_TRANSPORTER_2"/>
    <property type="match status" value="1"/>
</dbReference>
<evidence type="ECO:0000313" key="13">
    <source>
        <dbReference type="EMBL" id="OZS77007.1"/>
    </source>
</evidence>
<comment type="catalytic activity">
    <reaction evidence="8">
        <text>a quaternary ammonium(out) + ATP + H2O = a quaternary ammonium(in) + ADP + phosphate + H(+)</text>
        <dbReference type="Rhea" id="RHEA:11036"/>
        <dbReference type="ChEBI" id="CHEBI:15377"/>
        <dbReference type="ChEBI" id="CHEBI:15378"/>
        <dbReference type="ChEBI" id="CHEBI:30616"/>
        <dbReference type="ChEBI" id="CHEBI:35267"/>
        <dbReference type="ChEBI" id="CHEBI:43474"/>
        <dbReference type="ChEBI" id="CHEBI:456216"/>
        <dbReference type="EC" id="7.6.2.9"/>
    </reaction>
</comment>
<keyword evidence="1" id="KW-0813">Transport</keyword>
<dbReference type="GO" id="GO:0016887">
    <property type="term" value="F:ATP hydrolysis activity"/>
    <property type="evidence" value="ECO:0007669"/>
    <property type="project" value="InterPro"/>
</dbReference>
<evidence type="ECO:0000256" key="11">
    <source>
        <dbReference type="ARBA" id="ARBA00070305"/>
    </source>
</evidence>
<keyword evidence="5" id="KW-0067">ATP-binding</keyword>
<evidence type="ECO:0000256" key="2">
    <source>
        <dbReference type="ARBA" id="ARBA00022475"/>
    </source>
</evidence>
<dbReference type="InterPro" id="IPR003593">
    <property type="entry name" value="AAA+_ATPase"/>
</dbReference>
<protein>
    <recommendedName>
        <fullName evidence="11">Carnitine transport ATP-binding protein OpuCA</fullName>
        <ecNumber evidence="10">7.6.2.9</ecNumber>
    </recommendedName>
</protein>
<dbReference type="InterPro" id="IPR050093">
    <property type="entry name" value="ABC_SmlMolc_Importer"/>
</dbReference>
<evidence type="ECO:0000256" key="4">
    <source>
        <dbReference type="ARBA" id="ARBA00022741"/>
    </source>
</evidence>
<evidence type="ECO:0000256" key="5">
    <source>
        <dbReference type="ARBA" id="ARBA00022840"/>
    </source>
</evidence>
<proteinExistence type="predicted"/>
<keyword evidence="4" id="KW-0547">Nucleotide-binding</keyword>
<keyword evidence="3" id="KW-0997">Cell inner membrane</keyword>
<reference evidence="13 14" key="1">
    <citation type="submission" date="2017-07" db="EMBL/GenBank/DDBJ databases">
        <title>Tetzosporium hominis gen.nov. sp.nov.</title>
        <authorList>
            <person name="Tetz G."/>
            <person name="Tetz V."/>
        </authorList>
    </citation>
    <scope>NUCLEOTIDE SEQUENCE [LARGE SCALE GENOMIC DNA]</scope>
    <source>
        <strain evidence="13 14">VT-49</strain>
    </source>
</reference>
<name>A0A264W1U5_9BACL</name>
<keyword evidence="2" id="KW-1003">Cell membrane</keyword>
<dbReference type="EMBL" id="NOKQ01000310">
    <property type="protein sequence ID" value="OZS77007.1"/>
    <property type="molecule type" value="Genomic_DNA"/>
</dbReference>
<dbReference type="InterPro" id="IPR003439">
    <property type="entry name" value="ABC_transporter-like_ATP-bd"/>
</dbReference>
<gene>
    <name evidence="13" type="ORF">CF394_13745</name>
</gene>
<evidence type="ECO:0000256" key="6">
    <source>
        <dbReference type="ARBA" id="ARBA00022967"/>
    </source>
</evidence>
<dbReference type="EC" id="7.6.2.9" evidence="10"/>
<evidence type="ECO:0000256" key="7">
    <source>
        <dbReference type="ARBA" id="ARBA00023136"/>
    </source>
</evidence>
<evidence type="ECO:0000256" key="8">
    <source>
        <dbReference type="ARBA" id="ARBA00052482"/>
    </source>
</evidence>
<dbReference type="PROSITE" id="PS00211">
    <property type="entry name" value="ABC_TRANSPORTER_1"/>
    <property type="match status" value="1"/>
</dbReference>
<dbReference type="SMART" id="SM00382">
    <property type="entry name" value="AAA"/>
    <property type="match status" value="1"/>
</dbReference>
<dbReference type="FunFam" id="3.40.50.300:FF:000425">
    <property type="entry name" value="Probable ABC transporter, ATP-binding subunit"/>
    <property type="match status" value="1"/>
</dbReference>
<comment type="caution">
    <text evidence="13">The sequence shown here is derived from an EMBL/GenBank/DDBJ whole genome shotgun (WGS) entry which is preliminary data.</text>
</comment>
<dbReference type="OrthoDB" id="9802264at2"/>
<dbReference type="Proteomes" id="UP000217065">
    <property type="component" value="Unassembled WGS sequence"/>
</dbReference>
<dbReference type="AlphaFoldDB" id="A0A264W1U5"/>
<accession>A0A264W1U5</accession>
<keyword evidence="7" id="KW-0472">Membrane</keyword>
<evidence type="ECO:0000256" key="1">
    <source>
        <dbReference type="ARBA" id="ARBA00022448"/>
    </source>
</evidence>
<evidence type="ECO:0000256" key="10">
    <source>
        <dbReference type="ARBA" id="ARBA00066388"/>
    </source>
</evidence>
<dbReference type="RefSeq" id="WP_094944368.1">
    <property type="nucleotide sequence ID" value="NZ_NOKQ01000310.1"/>
</dbReference>
<evidence type="ECO:0000256" key="3">
    <source>
        <dbReference type="ARBA" id="ARBA00022519"/>
    </source>
</evidence>
<dbReference type="GO" id="GO:0005524">
    <property type="term" value="F:ATP binding"/>
    <property type="evidence" value="ECO:0007669"/>
    <property type="project" value="UniProtKB-KW"/>
</dbReference>
<evidence type="ECO:0000256" key="9">
    <source>
        <dbReference type="ARBA" id="ARBA00063934"/>
    </source>
</evidence>
<keyword evidence="6" id="KW-1278">Translocase</keyword>
<dbReference type="Pfam" id="PF00005">
    <property type="entry name" value="ABC_tran"/>
    <property type="match status" value="1"/>
</dbReference>
<dbReference type="GO" id="GO:0015418">
    <property type="term" value="F:ABC-type quaternary ammonium compound transporting activity"/>
    <property type="evidence" value="ECO:0007669"/>
    <property type="project" value="UniProtKB-EC"/>
</dbReference>
<dbReference type="PANTHER" id="PTHR42781">
    <property type="entry name" value="SPERMIDINE/PUTRESCINE IMPORT ATP-BINDING PROTEIN POTA"/>
    <property type="match status" value="1"/>
</dbReference>
<dbReference type="SUPFAM" id="SSF52540">
    <property type="entry name" value="P-loop containing nucleoside triphosphate hydrolases"/>
    <property type="match status" value="1"/>
</dbReference>
<comment type="subunit">
    <text evidence="9">The complex is composed of two ATP-binding proteins (OpuCA), two transmembrane proteins (OpuCB and OpuCD) and a solute-binding protein (OpuCC).</text>
</comment>
<dbReference type="InterPro" id="IPR017871">
    <property type="entry name" value="ABC_transporter-like_CS"/>
</dbReference>
<feature type="domain" description="ABC transporter" evidence="12">
    <location>
        <begin position="4"/>
        <end position="234"/>
    </location>
</feature>
<dbReference type="Gene3D" id="3.40.50.300">
    <property type="entry name" value="P-loop containing nucleotide triphosphate hydrolases"/>
    <property type="match status" value="1"/>
</dbReference>
<evidence type="ECO:0000259" key="12">
    <source>
        <dbReference type="PROSITE" id="PS50893"/>
    </source>
</evidence>
<dbReference type="PANTHER" id="PTHR42781:SF1">
    <property type="entry name" value="THIAMINE IMPORT ATP-BINDING PROTEIN THIQ"/>
    <property type="match status" value="1"/>
</dbReference>
<organism evidence="13 14">
    <name type="scientific">Tetzosporium hominis</name>
    <dbReference type="NCBI Taxonomy" id="2020506"/>
    <lineage>
        <taxon>Bacteria</taxon>
        <taxon>Bacillati</taxon>
        <taxon>Bacillota</taxon>
        <taxon>Bacilli</taxon>
        <taxon>Bacillales</taxon>
        <taxon>Caryophanaceae</taxon>
        <taxon>Tetzosporium</taxon>
    </lineage>
</organism>
<evidence type="ECO:0000313" key="14">
    <source>
        <dbReference type="Proteomes" id="UP000217065"/>
    </source>
</evidence>
<sequence>MTVLRLEEVEKTYNSEFTLAPLELAIEEGEFFTLIGPSGCGKTTLLKVIAGLVTPDRGTLYHKGHDITEVLAEKRHFAMMFQQPHLFPHMTVEQNVSFGLRMKKVPKLERTRKAKEALRQVGLEAFLNRYPSELSGGQQQRVSLARALVVEPELLLLDEPFSALDPQLKDEMQQLVKQLQKQLRITTICVTHDQEEAFLLSDRMAVMKEGEILQVGAPHMLYSHPETREVARFLGHENVFTAQEAAALNPLIPTVRDNQLVVIPSEAIRFEETGTLGVIRQIQLQKDTALVTVAVSELEVVAKVWASQASRYQLGDQVFTTFAPDAVHLIPN</sequence>